<accession>A0A8J5T837</accession>
<dbReference type="AlphaFoldDB" id="A0A8J5T837"/>
<dbReference type="PANTHER" id="PTHR47846:SF1">
    <property type="entry name" value="OS06G0681300 PROTEIN"/>
    <property type="match status" value="1"/>
</dbReference>
<dbReference type="PANTHER" id="PTHR47846">
    <property type="entry name" value="OS06G0681300 PROTEIN-RELATED"/>
    <property type="match status" value="1"/>
</dbReference>
<proteinExistence type="predicted"/>
<dbReference type="CDD" id="cd00132">
    <property type="entry name" value="CRIB"/>
    <property type="match status" value="1"/>
</dbReference>
<feature type="compositionally biased region" description="Low complexity" evidence="1">
    <location>
        <begin position="125"/>
        <end position="140"/>
    </location>
</feature>
<reference evidence="3" key="2">
    <citation type="submission" date="2021-02" db="EMBL/GenBank/DDBJ databases">
        <authorList>
            <person name="Kimball J.A."/>
            <person name="Haas M.W."/>
            <person name="Macchietto M."/>
            <person name="Kono T."/>
            <person name="Duquette J."/>
            <person name="Shao M."/>
        </authorList>
    </citation>
    <scope>NUCLEOTIDE SEQUENCE</scope>
    <source>
        <tissue evidence="3">Fresh leaf tissue</tissue>
    </source>
</reference>
<keyword evidence="4" id="KW-1185">Reference proteome</keyword>
<dbReference type="PROSITE" id="PS50108">
    <property type="entry name" value="CRIB"/>
    <property type="match status" value="1"/>
</dbReference>
<dbReference type="InterPro" id="IPR000095">
    <property type="entry name" value="CRIB_dom"/>
</dbReference>
<comment type="caution">
    <text evidence="3">The sequence shown here is derived from an EMBL/GenBank/DDBJ whole genome shotgun (WGS) entry which is preliminary data.</text>
</comment>
<dbReference type="Proteomes" id="UP000729402">
    <property type="component" value="Unassembled WGS sequence"/>
</dbReference>
<evidence type="ECO:0000313" key="4">
    <source>
        <dbReference type="Proteomes" id="UP000729402"/>
    </source>
</evidence>
<evidence type="ECO:0000256" key="1">
    <source>
        <dbReference type="SAM" id="MobiDB-lite"/>
    </source>
</evidence>
<feature type="region of interest" description="Disordered" evidence="1">
    <location>
        <begin position="98"/>
        <end position="140"/>
    </location>
</feature>
<evidence type="ECO:0000259" key="2">
    <source>
        <dbReference type="PROSITE" id="PS50108"/>
    </source>
</evidence>
<feature type="compositionally biased region" description="Basic residues" evidence="1">
    <location>
        <begin position="114"/>
        <end position="124"/>
    </location>
</feature>
<sequence>MAIKIKGIFKGLKIISQIFAFHKQREMEIGYPTDVKHVSHIDVGTSDARPSWMSAFRGLEELPAGSMRSVVQSRQTSWASLDFEQPLRCMMPMELYQDKSGQEAAASSPDTPRGSKKTRRKKTARAASPSSSASSSLSRSRAASFATACGDFSELHAGAGLRVA</sequence>
<reference evidence="3" key="1">
    <citation type="journal article" date="2021" name="bioRxiv">
        <title>Whole Genome Assembly and Annotation of Northern Wild Rice, Zizania palustris L., Supports a Whole Genome Duplication in the Zizania Genus.</title>
        <authorList>
            <person name="Haas M."/>
            <person name="Kono T."/>
            <person name="Macchietto M."/>
            <person name="Millas R."/>
            <person name="McGilp L."/>
            <person name="Shao M."/>
            <person name="Duquette J."/>
            <person name="Hirsch C.N."/>
            <person name="Kimball J."/>
        </authorList>
    </citation>
    <scope>NUCLEOTIDE SEQUENCE</scope>
    <source>
        <tissue evidence="3">Fresh leaf tissue</tissue>
    </source>
</reference>
<evidence type="ECO:0000313" key="3">
    <source>
        <dbReference type="EMBL" id="KAG8074873.1"/>
    </source>
</evidence>
<dbReference type="OrthoDB" id="4206278at2759"/>
<protein>
    <recommendedName>
        <fullName evidence="2">CRIB domain-containing protein</fullName>
    </recommendedName>
</protein>
<gene>
    <name evidence="3" type="ORF">GUJ93_ZPchr0006g42369</name>
</gene>
<feature type="domain" description="CRIB" evidence="2">
    <location>
        <begin position="29"/>
        <end position="42"/>
    </location>
</feature>
<dbReference type="EMBL" id="JAAALK010000283">
    <property type="protein sequence ID" value="KAG8074873.1"/>
    <property type="molecule type" value="Genomic_DNA"/>
</dbReference>
<name>A0A8J5T837_ZIZPA</name>
<organism evidence="3 4">
    <name type="scientific">Zizania palustris</name>
    <name type="common">Northern wild rice</name>
    <dbReference type="NCBI Taxonomy" id="103762"/>
    <lineage>
        <taxon>Eukaryota</taxon>
        <taxon>Viridiplantae</taxon>
        <taxon>Streptophyta</taxon>
        <taxon>Embryophyta</taxon>
        <taxon>Tracheophyta</taxon>
        <taxon>Spermatophyta</taxon>
        <taxon>Magnoliopsida</taxon>
        <taxon>Liliopsida</taxon>
        <taxon>Poales</taxon>
        <taxon>Poaceae</taxon>
        <taxon>BOP clade</taxon>
        <taxon>Oryzoideae</taxon>
        <taxon>Oryzeae</taxon>
        <taxon>Zizaniinae</taxon>
        <taxon>Zizania</taxon>
    </lineage>
</organism>